<comment type="caution">
    <text evidence="1">The sequence shown here is derived from an EMBL/GenBank/DDBJ whole genome shotgun (WGS) entry which is preliminary data.</text>
</comment>
<evidence type="ECO:0000313" key="1">
    <source>
        <dbReference type="EMBL" id="KAK9702234.1"/>
    </source>
</evidence>
<name>A0AAW1JEV2_POPJA</name>
<sequence length="298" mass="34635">MNLITILIPLTCNFNSSFTSLKVNERNLNDNIDKINRLAKETNELALDSIITQHISSLDSLTNSISNEFDNYINSINLAKHGILSPQIVIPRILREELTLYKGEHELPLMPTYKNSLLYYKLLDLDVFIDSNSIVIFALKIPLLDKMSYNLYQLIPLPMQHKNMSIYSYIQPEHPYPPMQHKNMSIYSYIQPEHQYLLLSQPKTYYHLMQDLKKCNEWVKGTFICEKITTNRRTEIPCCEVQLASPHITKIPEDCPVKNVKAEIYSTESNYSDLTMRQNPHGRHSTKTYRCSISGQEM</sequence>
<protein>
    <submittedName>
        <fullName evidence="1">Baculovirus F protein</fullName>
    </submittedName>
</protein>
<accession>A0AAW1JEV2</accession>
<dbReference type="Proteomes" id="UP001458880">
    <property type="component" value="Unassembled WGS sequence"/>
</dbReference>
<proteinExistence type="predicted"/>
<reference evidence="1 2" key="1">
    <citation type="journal article" date="2024" name="BMC Genomics">
        <title>De novo assembly and annotation of Popillia japonica's genome with initial clues to its potential as an invasive pest.</title>
        <authorList>
            <person name="Cucini C."/>
            <person name="Boschi S."/>
            <person name="Funari R."/>
            <person name="Cardaioli E."/>
            <person name="Iannotti N."/>
            <person name="Marturano G."/>
            <person name="Paoli F."/>
            <person name="Bruttini M."/>
            <person name="Carapelli A."/>
            <person name="Frati F."/>
            <person name="Nardi F."/>
        </authorList>
    </citation>
    <scope>NUCLEOTIDE SEQUENCE [LARGE SCALE GENOMIC DNA]</scope>
    <source>
        <strain evidence="1">DMR45628</strain>
    </source>
</reference>
<dbReference type="AlphaFoldDB" id="A0AAW1JEV2"/>
<evidence type="ECO:0000313" key="2">
    <source>
        <dbReference type="Proteomes" id="UP001458880"/>
    </source>
</evidence>
<organism evidence="1 2">
    <name type="scientific">Popillia japonica</name>
    <name type="common">Japanese beetle</name>
    <dbReference type="NCBI Taxonomy" id="7064"/>
    <lineage>
        <taxon>Eukaryota</taxon>
        <taxon>Metazoa</taxon>
        <taxon>Ecdysozoa</taxon>
        <taxon>Arthropoda</taxon>
        <taxon>Hexapoda</taxon>
        <taxon>Insecta</taxon>
        <taxon>Pterygota</taxon>
        <taxon>Neoptera</taxon>
        <taxon>Endopterygota</taxon>
        <taxon>Coleoptera</taxon>
        <taxon>Polyphaga</taxon>
        <taxon>Scarabaeiformia</taxon>
        <taxon>Scarabaeidae</taxon>
        <taxon>Rutelinae</taxon>
        <taxon>Popillia</taxon>
    </lineage>
</organism>
<dbReference type="InterPro" id="IPR022048">
    <property type="entry name" value="Envelope_fusion-like"/>
</dbReference>
<dbReference type="Pfam" id="PF12259">
    <property type="entry name" value="Baculo_F"/>
    <property type="match status" value="1"/>
</dbReference>
<keyword evidence="2" id="KW-1185">Reference proteome</keyword>
<gene>
    <name evidence="1" type="ORF">QE152_g30074</name>
</gene>
<dbReference type="EMBL" id="JASPKY010000396">
    <property type="protein sequence ID" value="KAK9702234.1"/>
    <property type="molecule type" value="Genomic_DNA"/>
</dbReference>